<dbReference type="PANTHER" id="PTHR30006:SF2">
    <property type="entry name" value="ABC TRANSPORTER SUBSTRATE-BINDING PROTEIN"/>
    <property type="match status" value="1"/>
</dbReference>
<dbReference type="SUPFAM" id="SSF53850">
    <property type="entry name" value="Periplasmic binding protein-like II"/>
    <property type="match status" value="1"/>
</dbReference>
<dbReference type="GO" id="GO:0030975">
    <property type="term" value="F:thiamine binding"/>
    <property type="evidence" value="ECO:0007669"/>
    <property type="project" value="InterPro"/>
</dbReference>
<dbReference type="NCBIfam" id="TIGR01254">
    <property type="entry name" value="sfuA"/>
    <property type="match status" value="1"/>
</dbReference>
<organism evidence="2">
    <name type="scientific">Neisseria meningitidis alpha153</name>
    <dbReference type="NCBI Taxonomy" id="663926"/>
    <lineage>
        <taxon>Bacteria</taxon>
        <taxon>Pseudomonadati</taxon>
        <taxon>Pseudomonadota</taxon>
        <taxon>Betaproteobacteria</taxon>
        <taxon>Neisseriales</taxon>
        <taxon>Neisseriaceae</taxon>
        <taxon>Neisseria</taxon>
    </lineage>
</organism>
<dbReference type="EMBL" id="AM889137">
    <property type="protein sequence ID" value="CBA03718.1"/>
    <property type="molecule type" value="Genomic_DNA"/>
</dbReference>
<accession>C6SA98</accession>
<evidence type="ECO:0000313" key="2">
    <source>
        <dbReference type="EMBL" id="CBA03718.1"/>
    </source>
</evidence>
<reference evidence="2" key="1">
    <citation type="journal article" date="2008" name="Proc. Natl. Acad. Sci. U.S.A.">
        <title>Whole-genome comparison of disease and carriage strains provides insights into virulence evolution in Neisseria meningitidis.</title>
        <authorList>
            <person name="Schoen C."/>
            <person name="Blom J."/>
            <person name="Claus H."/>
            <person name="Schramm-Glueck A."/>
            <person name="Brandt P."/>
            <person name="Mueller T."/>
            <person name="Goesmann A."/>
            <person name="Joseph B."/>
            <person name="Konietzny S."/>
            <person name="Kurzai O."/>
            <person name="Schmitt C."/>
            <person name="Friedrich T."/>
            <person name="Linke B."/>
            <person name="Vogel U."/>
            <person name="Frosch M."/>
        </authorList>
    </citation>
    <scope>NUCLEOTIDE SEQUENCE</scope>
    <source>
        <strain evidence="2">Alpha153</strain>
    </source>
</reference>
<evidence type="ECO:0000256" key="1">
    <source>
        <dbReference type="ARBA" id="ARBA00022729"/>
    </source>
</evidence>
<dbReference type="GO" id="GO:0030976">
    <property type="term" value="F:thiamine pyrophosphate binding"/>
    <property type="evidence" value="ECO:0007669"/>
    <property type="project" value="TreeGrafter"/>
</dbReference>
<dbReference type="Pfam" id="PF13343">
    <property type="entry name" value="SBP_bac_6"/>
    <property type="match status" value="1"/>
</dbReference>
<dbReference type="Gene3D" id="3.40.190.10">
    <property type="entry name" value="Periplasmic binding protein-like II"/>
    <property type="match status" value="2"/>
</dbReference>
<gene>
    <name evidence="2" type="primary">tbpA</name>
    <name evidence="2" type="ORF">NME_0208</name>
</gene>
<sequence length="353" mass="38696">MLNRENLLECYFTANRGGLGMKRKIWLLPLLAVSAYLQAQTEVRLAVHKSFSLPKGLIARFERANDAKVSIIQAGGANEMLNKLILSRANPIADAVYGLDNANIGKAREMGILAAAQPESAPVAVGLPSALAVDYGYVSINYDKKWFEGKKLPLPQTLQDLTRPEYKNLLVVPSPATSSPGLGFLMANISGLGEEGAFKWWAQMRQNGVKVAKGWSEAYYTDFSHNGGAYPLVVGYAASPAAEVYFSKGKYSEPPTGNLFLKGGVFRQVEGAAVLKGAKQPELAAKLVQWLQSREVQQAVPSEMWVYPAVKNTRLPDVFRFAQAPTHTTAPAQRDIDANQRGWVSRWIRTVLK</sequence>
<protein>
    <submittedName>
        <fullName evidence="2">Thiamine transport system substrate-binding protein</fullName>
    </submittedName>
</protein>
<dbReference type="AlphaFoldDB" id="C6SA98"/>
<proteinExistence type="predicted"/>
<keyword evidence="1" id="KW-0732">Signal</keyword>
<dbReference type="GO" id="GO:0015888">
    <property type="term" value="P:thiamine transport"/>
    <property type="evidence" value="ECO:0007669"/>
    <property type="project" value="InterPro"/>
</dbReference>
<dbReference type="PANTHER" id="PTHR30006">
    <property type="entry name" value="THIAMINE-BINDING PERIPLASMIC PROTEIN-RELATED"/>
    <property type="match status" value="1"/>
</dbReference>
<dbReference type="GO" id="GO:0030288">
    <property type="term" value="C:outer membrane-bounded periplasmic space"/>
    <property type="evidence" value="ECO:0007669"/>
    <property type="project" value="TreeGrafter"/>
</dbReference>
<dbReference type="CDD" id="cd13545">
    <property type="entry name" value="PBP2_TbpA"/>
    <property type="match status" value="1"/>
</dbReference>
<dbReference type="InterPro" id="IPR005948">
    <property type="entry name" value="ThiB-like"/>
</dbReference>
<name>C6SA98_NEIME</name>